<dbReference type="AlphaFoldDB" id="A0A930B6P9"/>
<comment type="caution">
    <text evidence="1">The sequence shown here is derived from an EMBL/GenBank/DDBJ whole genome shotgun (WGS) entry which is preliminary data.</text>
</comment>
<organism evidence="1 2">
    <name type="scientific">Dialister invisus</name>
    <dbReference type="NCBI Taxonomy" id="218538"/>
    <lineage>
        <taxon>Bacteria</taxon>
        <taxon>Bacillati</taxon>
        <taxon>Bacillota</taxon>
        <taxon>Negativicutes</taxon>
        <taxon>Veillonellales</taxon>
        <taxon>Veillonellaceae</taxon>
        <taxon>Dialister</taxon>
    </lineage>
</organism>
<proteinExistence type="predicted"/>
<evidence type="ECO:0000313" key="1">
    <source>
        <dbReference type="EMBL" id="MBF1129863.1"/>
    </source>
</evidence>
<name>A0A930B6P9_9FIRM</name>
<gene>
    <name evidence="1" type="ORF">HXL70_07465</name>
</gene>
<evidence type="ECO:0000313" key="2">
    <source>
        <dbReference type="Proteomes" id="UP000757890"/>
    </source>
</evidence>
<accession>A0A930B6P9</accession>
<reference evidence="1" key="1">
    <citation type="submission" date="2020-04" db="EMBL/GenBank/DDBJ databases">
        <title>Deep metagenomics examines the oral microbiome during advanced dental caries in children, revealing novel taxa and co-occurrences with host molecules.</title>
        <authorList>
            <person name="Baker J.L."/>
            <person name="Morton J.T."/>
            <person name="Dinis M."/>
            <person name="Alvarez R."/>
            <person name="Tran N.C."/>
            <person name="Knight R."/>
            <person name="Edlund A."/>
        </authorList>
    </citation>
    <scope>NUCLEOTIDE SEQUENCE</scope>
    <source>
        <strain evidence="1">JCVI_32_bin.14</strain>
    </source>
</reference>
<protein>
    <submittedName>
        <fullName evidence="1">Uncharacterized protein</fullName>
    </submittedName>
</protein>
<dbReference type="EMBL" id="JABZMK010000061">
    <property type="protein sequence ID" value="MBF1129863.1"/>
    <property type="molecule type" value="Genomic_DNA"/>
</dbReference>
<dbReference type="Proteomes" id="UP000757890">
    <property type="component" value="Unassembled WGS sequence"/>
</dbReference>
<sequence length="55" mass="5779">MEKFSASVGRAAVTAGGDLGGLGDYPSTSVLAGRKPTKIANMYMFTLLSDLRNLK</sequence>